<reference evidence="4" key="1">
    <citation type="submission" date="2020-08" db="EMBL/GenBank/DDBJ databases">
        <title>Genome public.</title>
        <authorList>
            <person name="Liu C."/>
            <person name="Sun Q."/>
        </authorList>
    </citation>
    <scope>NUCLEOTIDE SEQUENCE</scope>
    <source>
        <strain evidence="4">BX5</strain>
    </source>
</reference>
<dbReference type="EMBL" id="JACOPN010000008">
    <property type="protein sequence ID" value="MBC5717963.1"/>
    <property type="molecule type" value="Genomic_DNA"/>
</dbReference>
<dbReference type="Proteomes" id="UP000602260">
    <property type="component" value="Unassembled WGS sequence"/>
</dbReference>
<proteinExistence type="inferred from homology"/>
<accession>A0A8J6M526</accession>
<evidence type="ECO:0000256" key="1">
    <source>
        <dbReference type="ARBA" id="ARBA00010577"/>
    </source>
</evidence>
<keyword evidence="4" id="KW-0969">Cilium</keyword>
<feature type="region of interest" description="Disordered" evidence="3">
    <location>
        <begin position="142"/>
        <end position="180"/>
    </location>
</feature>
<keyword evidence="4" id="KW-0966">Cell projection</keyword>
<comment type="similarity">
    <text evidence="1">Belongs to the FlgD family.</text>
</comment>
<organism evidence="4 5">
    <name type="scientific">Flintibacter faecis</name>
    <dbReference type="NCBI Taxonomy" id="2763047"/>
    <lineage>
        <taxon>Bacteria</taxon>
        <taxon>Bacillati</taxon>
        <taxon>Bacillota</taxon>
        <taxon>Clostridia</taxon>
        <taxon>Eubacteriales</taxon>
        <taxon>Flintibacter</taxon>
    </lineage>
</organism>
<keyword evidence="5" id="KW-1185">Reference proteome</keyword>
<comment type="caution">
    <text evidence="4">The sequence shown here is derived from an EMBL/GenBank/DDBJ whole genome shotgun (WGS) entry which is preliminary data.</text>
</comment>
<evidence type="ECO:0000313" key="5">
    <source>
        <dbReference type="Proteomes" id="UP000602260"/>
    </source>
</evidence>
<dbReference type="AlphaFoldDB" id="A0A8J6M526"/>
<dbReference type="RefSeq" id="WP_186879097.1">
    <property type="nucleotide sequence ID" value="NZ_JACOPN010000008.1"/>
</dbReference>
<gene>
    <name evidence="4" type="ORF">H8S55_11660</name>
</gene>
<dbReference type="GO" id="GO:0044781">
    <property type="term" value="P:bacterial-type flagellum organization"/>
    <property type="evidence" value="ECO:0007669"/>
    <property type="project" value="UniProtKB-KW"/>
</dbReference>
<dbReference type="InterPro" id="IPR005648">
    <property type="entry name" value="FlgD"/>
</dbReference>
<evidence type="ECO:0000256" key="3">
    <source>
        <dbReference type="SAM" id="MobiDB-lite"/>
    </source>
</evidence>
<keyword evidence="2" id="KW-1005">Bacterial flagellum biogenesis</keyword>
<evidence type="ECO:0000256" key="2">
    <source>
        <dbReference type="ARBA" id="ARBA00022795"/>
    </source>
</evidence>
<evidence type="ECO:0000313" key="4">
    <source>
        <dbReference type="EMBL" id="MBC5717963.1"/>
    </source>
</evidence>
<sequence>MGSYMGDISNLGSIGSGNQLPADLKVKSKSDSIGLDMTSFLKLMVAELTNQSIDQTADTSDMLNQMVQMQMVQALVNMTDASVMSYAASLVGKQVTVGQYDSDGKLQEVVGTVTGTGTYNGSQVVFVGDKYYPLSEILAVGTLPPKVEKPEETKPGETPPKVDKPDETQPEEPKTEEPEL</sequence>
<feature type="compositionally biased region" description="Basic and acidic residues" evidence="3">
    <location>
        <begin position="146"/>
        <end position="180"/>
    </location>
</feature>
<name>A0A8J6M526_9FIRM</name>
<keyword evidence="4" id="KW-0282">Flagellum</keyword>
<protein>
    <submittedName>
        <fullName evidence="4">Flagellar hook capping protein</fullName>
    </submittedName>
</protein>
<dbReference type="Pfam" id="PF03963">
    <property type="entry name" value="FlgD"/>
    <property type="match status" value="1"/>
</dbReference>